<keyword evidence="2 10" id="KW-0547">Nucleotide-binding</keyword>
<keyword evidence="6 11" id="KW-0238">DNA-binding</keyword>
<dbReference type="GO" id="GO:0033202">
    <property type="term" value="C:DNA helicase complex"/>
    <property type="evidence" value="ECO:0007669"/>
    <property type="project" value="TreeGrafter"/>
</dbReference>
<name>A0A8T4ITK4_9ACTN</name>
<evidence type="ECO:0000313" key="15">
    <source>
        <dbReference type="EMBL" id="MBR7674760.1"/>
    </source>
</evidence>
<dbReference type="NCBIfam" id="TIGR01073">
    <property type="entry name" value="pcrA"/>
    <property type="match status" value="1"/>
</dbReference>
<protein>
    <recommendedName>
        <fullName evidence="11">ATP-dependent DNA helicase</fullName>
        <ecNumber evidence="11">5.6.2.4</ecNumber>
    </recommendedName>
</protein>
<dbReference type="InterPro" id="IPR014016">
    <property type="entry name" value="UvrD-like_ATP-bd"/>
</dbReference>
<keyword evidence="7" id="KW-0413">Isomerase</keyword>
<dbReference type="CDD" id="cd17932">
    <property type="entry name" value="DEXQc_UvrD"/>
    <property type="match status" value="1"/>
</dbReference>
<dbReference type="PANTHER" id="PTHR11070:SF2">
    <property type="entry name" value="ATP-DEPENDENT DNA HELICASE SRS2"/>
    <property type="match status" value="1"/>
</dbReference>
<dbReference type="Gene3D" id="1.10.10.160">
    <property type="match status" value="1"/>
</dbReference>
<sequence>MSSLFDDSFLANLDPKTEDPPPPPPEDQHPEEEIPDDLFAGTFAGGAAAARDAYHRGGSPRTVVDTDALLEGMNEQQRAAVVHSGSPLLIVAGAGSGKTRVLTHRIAHLLGARGVHPGQILAITFTNKAAGEMKERVAELVGPRAQSMWVSTFHSACVRILRREHKKLGFTSSFSIYDAADSKRLMALVCRDLDLDPKRFPPKSFSAKVSNLKNELIDEEDFAAQATDGFEKTLAEAYAMYQARLREANALDFDDIIMTTVHLLQAFPDVAEHYHRRFRHVLVDEYQDTNHAQYTLVRELVGTGASAGAGTDTDTGVGAGAVERAELCVVGDADQSIYAFRGATIRNILQFEEDYPDATTILLEQNYRSTQTILSAANAVIERNENRRPKNLWTQAGAGARITGYVADTEHDEAQFIADEIDRLTDAGDARAGDVAVFYRTNAQSRVFEEVFIRVGLPYKVVGGVRFYERREVRDVLAYLRVLANPEDSVSMRRILNTPKRGIGDRAEAMIDALALREKITFPQALVRVDEAYGMAARSANAVKRFNTLMEELRTIVESGAGPATVLEAVLEQTGYLAELQASTDPQDETRIENLQELAAVALEFEQERGEDEPGTLADFLEQVALVADSDQIPDDEEGENGEATGVITLMTLHTAKGLEFPVVFLTGMEDGVFPHMRALGNTKELEEERRLAYVGITRARERLYLTRSTMRSAWGQPSYNPQSRFLEEIPDSFLDWKRTGASMGAAMGPGSGAGAAIGSGVGASLSSSTAARRGGPSGFATRRAKDRPTVSLAVGDRVTHDSFGLGTVVEVKGSGDSAEATVDFGGEKPKRLLLRYAPVEKL</sequence>
<keyword evidence="16" id="KW-1185">Reference proteome</keyword>
<dbReference type="EC" id="5.6.2.4" evidence="11"/>
<dbReference type="GO" id="GO:0006260">
    <property type="term" value="P:DNA replication"/>
    <property type="evidence" value="ECO:0007669"/>
    <property type="project" value="InterPro"/>
</dbReference>
<evidence type="ECO:0000313" key="16">
    <source>
        <dbReference type="Proteomes" id="UP000675554"/>
    </source>
</evidence>
<evidence type="ECO:0000259" key="14">
    <source>
        <dbReference type="PROSITE" id="PS51217"/>
    </source>
</evidence>
<feature type="region of interest" description="Disordered" evidence="12">
    <location>
        <begin position="1"/>
        <end position="35"/>
    </location>
</feature>
<dbReference type="Gene3D" id="3.40.50.300">
    <property type="entry name" value="P-loop containing nucleotide triphosphate hydrolases"/>
    <property type="match status" value="2"/>
</dbReference>
<evidence type="ECO:0000256" key="8">
    <source>
        <dbReference type="ARBA" id="ARBA00034617"/>
    </source>
</evidence>
<keyword evidence="4 10" id="KW-0347">Helicase</keyword>
<dbReference type="InterPro" id="IPR000212">
    <property type="entry name" value="DNA_helicase_UvrD/REP"/>
</dbReference>
<evidence type="ECO:0000256" key="9">
    <source>
        <dbReference type="ARBA" id="ARBA00048988"/>
    </source>
</evidence>
<dbReference type="GO" id="GO:0043138">
    <property type="term" value="F:3'-5' DNA helicase activity"/>
    <property type="evidence" value="ECO:0007669"/>
    <property type="project" value="UniProtKB-EC"/>
</dbReference>
<comment type="catalytic activity">
    <reaction evidence="9 11">
        <text>ATP + H2O = ADP + phosphate + H(+)</text>
        <dbReference type="Rhea" id="RHEA:13065"/>
        <dbReference type="ChEBI" id="CHEBI:15377"/>
        <dbReference type="ChEBI" id="CHEBI:15378"/>
        <dbReference type="ChEBI" id="CHEBI:30616"/>
        <dbReference type="ChEBI" id="CHEBI:43474"/>
        <dbReference type="ChEBI" id="CHEBI:456216"/>
        <dbReference type="EC" id="5.6.2.4"/>
    </reaction>
</comment>
<evidence type="ECO:0000256" key="5">
    <source>
        <dbReference type="ARBA" id="ARBA00022840"/>
    </source>
</evidence>
<feature type="domain" description="UvrD-like helicase ATP-binding" evidence="13">
    <location>
        <begin position="71"/>
        <end position="370"/>
    </location>
</feature>
<dbReference type="CDD" id="cd18807">
    <property type="entry name" value="SF1_C_UvrD"/>
    <property type="match status" value="1"/>
</dbReference>
<comment type="caution">
    <text evidence="15">The sequence shown here is derived from an EMBL/GenBank/DDBJ whole genome shotgun (WGS) entry which is preliminary data.</text>
</comment>
<dbReference type="InterPro" id="IPR013986">
    <property type="entry name" value="DExx_box_DNA_helicase_dom_sf"/>
</dbReference>
<dbReference type="GO" id="GO:0005829">
    <property type="term" value="C:cytosol"/>
    <property type="evidence" value="ECO:0007669"/>
    <property type="project" value="TreeGrafter"/>
</dbReference>
<dbReference type="GO" id="GO:0005524">
    <property type="term" value="F:ATP binding"/>
    <property type="evidence" value="ECO:0007669"/>
    <property type="project" value="UniProtKB-UniRule"/>
</dbReference>
<evidence type="ECO:0000256" key="11">
    <source>
        <dbReference type="RuleBase" id="RU364053"/>
    </source>
</evidence>
<accession>A0A8T4ITK4</accession>
<feature type="domain" description="UvrD-like helicase C-terminal" evidence="14">
    <location>
        <begin position="371"/>
        <end position="658"/>
    </location>
</feature>
<proteinExistence type="inferred from homology"/>
<dbReference type="SUPFAM" id="SSF52540">
    <property type="entry name" value="P-loop containing nucleoside triphosphate hydrolases"/>
    <property type="match status" value="1"/>
</dbReference>
<feature type="binding site" evidence="10">
    <location>
        <begin position="92"/>
        <end position="99"/>
    </location>
    <ligand>
        <name>ATP</name>
        <dbReference type="ChEBI" id="CHEBI:30616"/>
    </ligand>
</feature>
<evidence type="ECO:0000256" key="4">
    <source>
        <dbReference type="ARBA" id="ARBA00022806"/>
    </source>
</evidence>
<dbReference type="AlphaFoldDB" id="A0A8T4ITK4"/>
<dbReference type="PANTHER" id="PTHR11070">
    <property type="entry name" value="UVRD / RECB / PCRA DNA HELICASE FAMILY MEMBER"/>
    <property type="match status" value="1"/>
</dbReference>
<gene>
    <name evidence="15" type="primary">pcrA</name>
    <name evidence="15" type="ORF">KDA82_17375</name>
</gene>
<dbReference type="Pfam" id="PF21196">
    <property type="entry name" value="PcrA_UvrD_tudor"/>
    <property type="match status" value="1"/>
</dbReference>
<dbReference type="Pfam" id="PF13361">
    <property type="entry name" value="UvrD_C"/>
    <property type="match status" value="1"/>
</dbReference>
<keyword evidence="5 10" id="KW-0067">ATP-binding</keyword>
<evidence type="ECO:0000256" key="3">
    <source>
        <dbReference type="ARBA" id="ARBA00022801"/>
    </source>
</evidence>
<dbReference type="InterPro" id="IPR014017">
    <property type="entry name" value="DNA_helicase_UvrD-like_C"/>
</dbReference>
<evidence type="ECO:0000256" key="10">
    <source>
        <dbReference type="PROSITE-ProRule" id="PRU00560"/>
    </source>
</evidence>
<comment type="catalytic activity">
    <reaction evidence="8">
        <text>Couples ATP hydrolysis with the unwinding of duplex DNA by translocating in the 3'-5' direction.</text>
        <dbReference type="EC" id="5.6.2.4"/>
    </reaction>
</comment>
<dbReference type="PROSITE" id="PS51217">
    <property type="entry name" value="UVRD_HELICASE_CTER"/>
    <property type="match status" value="1"/>
</dbReference>
<organism evidence="15 16">
    <name type="scientific">Streptomyces daliensis</name>
    <dbReference type="NCBI Taxonomy" id="299421"/>
    <lineage>
        <taxon>Bacteria</taxon>
        <taxon>Bacillati</taxon>
        <taxon>Actinomycetota</taxon>
        <taxon>Actinomycetes</taxon>
        <taxon>Kitasatosporales</taxon>
        <taxon>Streptomycetaceae</taxon>
        <taxon>Streptomyces</taxon>
    </lineage>
</organism>
<evidence type="ECO:0000256" key="7">
    <source>
        <dbReference type="ARBA" id="ARBA00023235"/>
    </source>
</evidence>
<dbReference type="Pfam" id="PF00580">
    <property type="entry name" value="UvrD-helicase"/>
    <property type="match status" value="1"/>
</dbReference>
<keyword evidence="3 10" id="KW-0378">Hydrolase</keyword>
<dbReference type="PROSITE" id="PS51198">
    <property type="entry name" value="UVRD_HELICASE_ATP_BIND"/>
    <property type="match status" value="1"/>
</dbReference>
<reference evidence="15" key="1">
    <citation type="submission" date="2021-04" db="EMBL/GenBank/DDBJ databases">
        <title>Sequencing of actinobacteria type strains.</title>
        <authorList>
            <person name="Nguyen G.-S."/>
            <person name="Wentzel A."/>
        </authorList>
    </citation>
    <scope>NUCLEOTIDE SEQUENCE</scope>
    <source>
        <strain evidence="15">DSM 42095</strain>
    </source>
</reference>
<dbReference type="Proteomes" id="UP000675554">
    <property type="component" value="Unassembled WGS sequence"/>
</dbReference>
<dbReference type="GO" id="GO:0000725">
    <property type="term" value="P:recombinational repair"/>
    <property type="evidence" value="ECO:0007669"/>
    <property type="project" value="TreeGrafter"/>
</dbReference>
<dbReference type="GO" id="GO:0009314">
    <property type="term" value="P:response to radiation"/>
    <property type="evidence" value="ECO:0007669"/>
    <property type="project" value="UniProtKB-ARBA"/>
</dbReference>
<evidence type="ECO:0000256" key="2">
    <source>
        <dbReference type="ARBA" id="ARBA00022741"/>
    </source>
</evidence>
<evidence type="ECO:0000256" key="12">
    <source>
        <dbReference type="SAM" id="MobiDB-lite"/>
    </source>
</evidence>
<dbReference type="FunFam" id="1.10.486.10:FF:000003">
    <property type="entry name" value="ATP-dependent DNA helicase"/>
    <property type="match status" value="1"/>
</dbReference>
<comment type="similarity">
    <text evidence="1 11">Belongs to the helicase family. UvrD subfamily.</text>
</comment>
<dbReference type="InterPro" id="IPR027417">
    <property type="entry name" value="P-loop_NTPase"/>
</dbReference>
<dbReference type="EMBL" id="JAGSMN010000379">
    <property type="protein sequence ID" value="MBR7674760.1"/>
    <property type="molecule type" value="Genomic_DNA"/>
</dbReference>
<evidence type="ECO:0000256" key="1">
    <source>
        <dbReference type="ARBA" id="ARBA00009922"/>
    </source>
</evidence>
<dbReference type="GO" id="GO:0016787">
    <property type="term" value="F:hydrolase activity"/>
    <property type="evidence" value="ECO:0007669"/>
    <property type="project" value="UniProtKB-UniRule"/>
</dbReference>
<evidence type="ECO:0000256" key="6">
    <source>
        <dbReference type="ARBA" id="ARBA00023125"/>
    </source>
</evidence>
<dbReference type="FunFam" id="1.10.10.160:FF:000001">
    <property type="entry name" value="ATP-dependent DNA helicase"/>
    <property type="match status" value="1"/>
</dbReference>
<dbReference type="GO" id="GO:0003677">
    <property type="term" value="F:DNA binding"/>
    <property type="evidence" value="ECO:0007669"/>
    <property type="project" value="UniProtKB-KW"/>
</dbReference>
<evidence type="ECO:0000259" key="13">
    <source>
        <dbReference type="PROSITE" id="PS51198"/>
    </source>
</evidence>
<dbReference type="InterPro" id="IPR005751">
    <property type="entry name" value="ATP-dep_DNA_helicase_PcrA"/>
</dbReference>
<dbReference type="Gene3D" id="1.10.486.10">
    <property type="entry name" value="PCRA, domain 4"/>
    <property type="match status" value="1"/>
</dbReference>